<name>A0A8R1IDB7_CAEJA</name>
<dbReference type="AlphaFoldDB" id="A0A8R1IDB7"/>
<evidence type="ECO:0000256" key="1">
    <source>
        <dbReference type="SAM" id="MobiDB-lite"/>
    </source>
</evidence>
<dbReference type="EnsemblMetazoa" id="CJA33721.1">
    <property type="protein sequence ID" value="CJA33721.1"/>
    <property type="gene ID" value="WBGene00209568"/>
</dbReference>
<feature type="compositionally biased region" description="Polar residues" evidence="1">
    <location>
        <begin position="1"/>
        <end position="10"/>
    </location>
</feature>
<protein>
    <submittedName>
        <fullName evidence="2">Uncharacterized protein</fullName>
    </submittedName>
</protein>
<feature type="region of interest" description="Disordered" evidence="1">
    <location>
        <begin position="1"/>
        <end position="46"/>
    </location>
</feature>
<dbReference type="Proteomes" id="UP000005237">
    <property type="component" value="Unassembled WGS sequence"/>
</dbReference>
<keyword evidence="3" id="KW-1185">Reference proteome</keyword>
<accession>A0A8R1IDB7</accession>
<reference evidence="3" key="1">
    <citation type="submission" date="2010-08" db="EMBL/GenBank/DDBJ databases">
        <authorList>
            <consortium name="Caenorhabditis japonica Sequencing Consortium"/>
            <person name="Wilson R.K."/>
        </authorList>
    </citation>
    <scope>NUCLEOTIDE SEQUENCE [LARGE SCALE GENOMIC DNA]</scope>
    <source>
        <strain evidence="3">DF5081</strain>
    </source>
</reference>
<feature type="compositionally biased region" description="Basic residues" evidence="1">
    <location>
        <begin position="37"/>
        <end position="46"/>
    </location>
</feature>
<evidence type="ECO:0000313" key="2">
    <source>
        <dbReference type="EnsemblMetazoa" id="CJA33721.1"/>
    </source>
</evidence>
<organism evidence="2 3">
    <name type="scientific">Caenorhabditis japonica</name>
    <dbReference type="NCBI Taxonomy" id="281687"/>
    <lineage>
        <taxon>Eukaryota</taxon>
        <taxon>Metazoa</taxon>
        <taxon>Ecdysozoa</taxon>
        <taxon>Nematoda</taxon>
        <taxon>Chromadorea</taxon>
        <taxon>Rhabditida</taxon>
        <taxon>Rhabditina</taxon>
        <taxon>Rhabditomorpha</taxon>
        <taxon>Rhabditoidea</taxon>
        <taxon>Rhabditidae</taxon>
        <taxon>Peloderinae</taxon>
        <taxon>Caenorhabditis</taxon>
    </lineage>
</organism>
<sequence length="139" mass="15818">MAGQISSQNGICIISINAQDEPPETPNSPKSSPIKGIFRRQSRPMRKSAKALFQQFGVHRPSILTREVEVEEDKVKDDEEDEEEEKDNLVPFLFYSISYPRSIPPLIGYVIKSLFLCHEDVGYGKKRSNLLVNQRIPSQ</sequence>
<evidence type="ECO:0000313" key="3">
    <source>
        <dbReference type="Proteomes" id="UP000005237"/>
    </source>
</evidence>
<reference evidence="2" key="2">
    <citation type="submission" date="2022-06" db="UniProtKB">
        <authorList>
            <consortium name="EnsemblMetazoa"/>
        </authorList>
    </citation>
    <scope>IDENTIFICATION</scope>
    <source>
        <strain evidence="2">DF5081</strain>
    </source>
</reference>
<proteinExistence type="predicted"/>